<dbReference type="AlphaFoldDB" id="A0A0A3JEH2"/>
<evidence type="ECO:0000313" key="1">
    <source>
        <dbReference type="EMBL" id="KGR85442.1"/>
    </source>
</evidence>
<dbReference type="EMBL" id="JPVP01000054">
    <property type="protein sequence ID" value="KGR85442.1"/>
    <property type="molecule type" value="Genomic_DNA"/>
</dbReference>
<dbReference type="Proteomes" id="UP000030437">
    <property type="component" value="Unassembled WGS sequence"/>
</dbReference>
<dbReference type="RefSeq" id="WP_036153856.1">
    <property type="nucleotide sequence ID" value="NZ_AVCX01000007.1"/>
</dbReference>
<evidence type="ECO:0000313" key="2">
    <source>
        <dbReference type="Proteomes" id="UP000030437"/>
    </source>
</evidence>
<proteinExistence type="predicted"/>
<dbReference type="OrthoDB" id="2864533at2"/>
<evidence type="ECO:0008006" key="3">
    <source>
        <dbReference type="Google" id="ProtNLM"/>
    </source>
</evidence>
<reference evidence="1 2" key="1">
    <citation type="submission" date="2014-02" db="EMBL/GenBank/DDBJ databases">
        <title>Draft genome sequence of Lysinibacillus odysseyi NBRC 100172.</title>
        <authorList>
            <person name="Zhang F."/>
            <person name="Wang G."/>
            <person name="Zhang L."/>
        </authorList>
    </citation>
    <scope>NUCLEOTIDE SEQUENCE [LARGE SCALE GENOMIC DNA]</scope>
    <source>
        <strain evidence="1 2">NBRC 100172</strain>
    </source>
</reference>
<comment type="caution">
    <text evidence="1">The sequence shown here is derived from an EMBL/GenBank/DDBJ whole genome shotgun (WGS) entry which is preliminary data.</text>
</comment>
<name>A0A0A3JEH2_9BACI</name>
<keyword evidence="2" id="KW-1185">Reference proteome</keyword>
<gene>
    <name evidence="1" type="ORF">CD32_09500</name>
</gene>
<dbReference type="InterPro" id="IPR032710">
    <property type="entry name" value="NTF2-like_dom_sf"/>
</dbReference>
<organism evidence="1 2">
    <name type="scientific">Lysinibacillus odysseyi 34hs-1 = NBRC 100172</name>
    <dbReference type="NCBI Taxonomy" id="1220589"/>
    <lineage>
        <taxon>Bacteria</taxon>
        <taxon>Bacillati</taxon>
        <taxon>Bacillota</taxon>
        <taxon>Bacilli</taxon>
        <taxon>Bacillales</taxon>
        <taxon>Bacillaceae</taxon>
        <taxon>Lysinibacillus</taxon>
    </lineage>
</organism>
<accession>A0A0A3JEH2</accession>
<protein>
    <recommendedName>
        <fullName evidence="3">DUF4440 domain-containing protein</fullName>
    </recommendedName>
</protein>
<dbReference type="SUPFAM" id="SSF54427">
    <property type="entry name" value="NTF2-like"/>
    <property type="match status" value="1"/>
</dbReference>
<sequence>MELTIEKLMEDYFNSWNEGFISKNGEGIRSFMSRDFTGYWGHSGLTKPQEYGYDYDLDAVLVNEGSAYKSFDILSVTERGNGQELMVFGKETNMINGQAFPAQCLFVWRKEATGWKLLREYIELIK</sequence>
<dbReference type="eggNOG" id="ENOG5032UHW">
    <property type="taxonomic scope" value="Bacteria"/>
</dbReference>